<proteinExistence type="predicted"/>
<dbReference type="EMBL" id="CP090031">
    <property type="protein sequence ID" value="UPK91953.1"/>
    <property type="molecule type" value="Genomic_DNA"/>
</dbReference>
<keyword evidence="2" id="KW-1185">Reference proteome</keyword>
<reference evidence="1" key="1">
    <citation type="submission" date="2021-11" db="EMBL/GenBank/DDBJ databases">
        <title>Fusarium solani-melongenae Genome sequencing and assembly.</title>
        <authorList>
            <person name="Xie S."/>
            <person name="Huang L."/>
            <person name="Zhang X."/>
        </authorList>
    </citation>
    <scope>NUCLEOTIDE SEQUENCE</scope>
    <source>
        <strain evidence="1">CRI 24-3</strain>
    </source>
</reference>
<dbReference type="Proteomes" id="UP000830768">
    <property type="component" value="Chromosome 2"/>
</dbReference>
<evidence type="ECO:0000313" key="2">
    <source>
        <dbReference type="Proteomes" id="UP000830768"/>
    </source>
</evidence>
<accession>A0ACD3YVR2</accession>
<sequence length="896" mass="103143">MALGGVAPPLVGNASIAGTLKAIVDMLSDVSCLLALREDWPLLQAKLDIERTLLLQWVTLVKLFDDDDYHPCLDELDTHQKIFDLLHDTQTMLMEKDQLENRFGIMTYEQLDSLPDATYLNSYLILSKSRLEQFNIDFARRNLRVRHLPTDIPSTTRILRIVTCPVLFESFIRHLRKVVHDLNKLGYHETFLECTAEMAKEDVKNCKTMDDVRMVRDVTKEVRITINREAEELLVLMARRRVMNNLWFEGMHERRVKLNDPHPETFLWSHAPQQPDVGWDSLADWLESGSDLYWVCGKAGAGKSTFLKHVYDHPETRRRLDAWGGKETVSLGSFFFWKMGTHLQKCRDGMSRAILYQILEAVPSAIPALMPNMWKCAYEGCLIESHQLLPSPGSVQWRDAFDKMAEEGVLDKRFCFFVDGLDEYAGDGARAVELLRQLCTTPKIKVVVSSRPERVFEESLADTPQLRLDQLTDQDVLQYVQDKTDSHRYMRTLRDVDEARSRLLVETLAEKAFGVFLWTVLATKLFLQGFDAFEAFYELEQRIEEIPTDLHQLFAYILKQVDPRYLNHVARMLRICQRSKQSRSAEGERGWVRTVGLAAASASGLDFQNFDLHSARTLLSRHRQCVVLEQRLANRCGGLLEVIRAEVDKLDDCFCGTPKSHPHHDILIDSSIEFVHRTAFEWFNGLGSYVLSSLGLQEDNSFNEDAALASMSWQQSRIARELGATFGRSDTDMSNCLLYVGRTDRFSPQFANNMLLRIHDLVAETRRKRGQNWHFSFCCNAEGVVTERLETLYFAVGMGMVNFVKYYLEKNTDGESLAELEVKHKMRWWKVASDRTLITYFLEPYYKTMKQLPPPGPMLLYLATSGCEVPEAELRRYVVSDPMDEPDALRLLQSIF</sequence>
<evidence type="ECO:0000313" key="1">
    <source>
        <dbReference type="EMBL" id="UPK91953.1"/>
    </source>
</evidence>
<protein>
    <submittedName>
        <fullName evidence="1">Uncharacterized protein</fullName>
    </submittedName>
</protein>
<organism evidence="1 2">
    <name type="scientific">Fusarium solani subsp. cucurbitae</name>
    <name type="common">Neocosmosporum cucurbitae</name>
    <dbReference type="NCBI Taxonomy" id="2747967"/>
    <lineage>
        <taxon>Eukaryota</taxon>
        <taxon>Fungi</taxon>
        <taxon>Dikarya</taxon>
        <taxon>Ascomycota</taxon>
        <taxon>Pezizomycotina</taxon>
        <taxon>Sordariomycetes</taxon>
        <taxon>Hypocreomycetidae</taxon>
        <taxon>Hypocreales</taxon>
        <taxon>Nectriaceae</taxon>
        <taxon>Fusarium</taxon>
        <taxon>Fusarium solani species complex</taxon>
    </lineage>
</organism>
<name>A0ACD3YVR2_FUSSC</name>
<gene>
    <name evidence="1" type="ORF">LCI18_002888</name>
</gene>